<dbReference type="EMBL" id="CAJNOJ010000553">
    <property type="protein sequence ID" value="CAF1483011.1"/>
    <property type="molecule type" value="Genomic_DNA"/>
</dbReference>
<comment type="caution">
    <text evidence="2">The sequence shown here is derived from an EMBL/GenBank/DDBJ whole genome shotgun (WGS) entry which is preliminary data.</text>
</comment>
<dbReference type="OrthoDB" id="10039812at2759"/>
<organism evidence="2 3">
    <name type="scientific">Adineta ricciae</name>
    <name type="common">Rotifer</name>
    <dbReference type="NCBI Taxonomy" id="249248"/>
    <lineage>
        <taxon>Eukaryota</taxon>
        <taxon>Metazoa</taxon>
        <taxon>Spiralia</taxon>
        <taxon>Gnathifera</taxon>
        <taxon>Rotifera</taxon>
        <taxon>Eurotatoria</taxon>
        <taxon>Bdelloidea</taxon>
        <taxon>Adinetida</taxon>
        <taxon>Adinetidae</taxon>
        <taxon>Adineta</taxon>
    </lineage>
</organism>
<dbReference type="AlphaFoldDB" id="A0A815TYH3"/>
<evidence type="ECO:0000313" key="3">
    <source>
        <dbReference type="Proteomes" id="UP000663828"/>
    </source>
</evidence>
<accession>A0A815TYH3</accession>
<dbReference type="SUPFAM" id="SSF49899">
    <property type="entry name" value="Concanavalin A-like lectins/glucanases"/>
    <property type="match status" value="1"/>
</dbReference>
<reference evidence="2" key="1">
    <citation type="submission" date="2021-02" db="EMBL/GenBank/DDBJ databases">
        <authorList>
            <person name="Nowell W R."/>
        </authorList>
    </citation>
    <scope>NUCLEOTIDE SEQUENCE</scope>
</reference>
<evidence type="ECO:0000313" key="1">
    <source>
        <dbReference type="EMBL" id="CAF1483011.1"/>
    </source>
</evidence>
<name>A0A815TYH3_ADIRI</name>
<dbReference type="Gene3D" id="2.60.120.200">
    <property type="match status" value="1"/>
</dbReference>
<dbReference type="Proteomes" id="UP000663852">
    <property type="component" value="Unassembled WGS sequence"/>
</dbReference>
<proteinExistence type="predicted"/>
<gene>
    <name evidence="1" type="ORF">EDS130_LOCUS41553</name>
    <name evidence="2" type="ORF">XAT740_LOCUS40077</name>
</gene>
<evidence type="ECO:0000313" key="2">
    <source>
        <dbReference type="EMBL" id="CAF1508487.1"/>
    </source>
</evidence>
<keyword evidence="3" id="KW-1185">Reference proteome</keyword>
<dbReference type="Proteomes" id="UP000663828">
    <property type="component" value="Unassembled WGS sequence"/>
</dbReference>
<dbReference type="EMBL" id="CAJNOR010004517">
    <property type="protein sequence ID" value="CAF1508487.1"/>
    <property type="molecule type" value="Genomic_DNA"/>
</dbReference>
<protein>
    <submittedName>
        <fullName evidence="2">Uncharacterized protein</fullName>
    </submittedName>
</protein>
<dbReference type="InterPro" id="IPR013320">
    <property type="entry name" value="ConA-like_dom_sf"/>
</dbReference>
<sequence>MLGLVTTMTTTTTTTTTTSPMCVPFWSMPSTDQGTYLTYPNANTLISGYLSRSVCATFRASAANVDNIIFAIGSSFSTATGGCNEHFALSVINASYVTVYGMCGPYDNSYIYTGQNTLYDGYFHQICVTYDNSDVQLCIYLDSSPPQCLIRTNPHYNTSLGDVRIGWWPDLNRNFTATGGGLIKWVSLFDKAINQSCVAYQYQNNFSG</sequence>